<evidence type="ECO:0000259" key="3">
    <source>
        <dbReference type="PROSITE" id="PS51898"/>
    </source>
</evidence>
<dbReference type="GO" id="GO:0006310">
    <property type="term" value="P:DNA recombination"/>
    <property type="evidence" value="ECO:0007669"/>
    <property type="project" value="UniProtKB-KW"/>
</dbReference>
<evidence type="ECO:0000256" key="1">
    <source>
        <dbReference type="ARBA" id="ARBA00023172"/>
    </source>
</evidence>
<feature type="region of interest" description="Disordered" evidence="2">
    <location>
        <begin position="216"/>
        <end position="243"/>
    </location>
</feature>
<name>A0A4R9AWH8_9MICO</name>
<dbReference type="OrthoDB" id="4326943at2"/>
<feature type="domain" description="Tyr recombinase" evidence="3">
    <location>
        <begin position="28"/>
        <end position="235"/>
    </location>
</feature>
<dbReference type="GO" id="GO:0003677">
    <property type="term" value="F:DNA binding"/>
    <property type="evidence" value="ECO:0007669"/>
    <property type="project" value="InterPro"/>
</dbReference>
<dbReference type="Gene3D" id="1.10.443.10">
    <property type="entry name" value="Intergrase catalytic core"/>
    <property type="match status" value="1"/>
</dbReference>
<dbReference type="PANTHER" id="PTHR30349">
    <property type="entry name" value="PHAGE INTEGRASE-RELATED"/>
    <property type="match status" value="1"/>
</dbReference>
<evidence type="ECO:0000256" key="2">
    <source>
        <dbReference type="SAM" id="MobiDB-lite"/>
    </source>
</evidence>
<organism evidence="4 5">
    <name type="scientific">Cryobacterium fucosi</name>
    <dbReference type="NCBI Taxonomy" id="1259157"/>
    <lineage>
        <taxon>Bacteria</taxon>
        <taxon>Bacillati</taxon>
        <taxon>Actinomycetota</taxon>
        <taxon>Actinomycetes</taxon>
        <taxon>Micrococcales</taxon>
        <taxon>Microbacteriaceae</taxon>
        <taxon>Cryobacterium</taxon>
    </lineage>
</organism>
<dbReference type="EMBL" id="SOHH01000116">
    <property type="protein sequence ID" value="TFD71140.1"/>
    <property type="molecule type" value="Genomic_DNA"/>
</dbReference>
<dbReference type="SUPFAM" id="SSF56349">
    <property type="entry name" value="DNA breaking-rejoining enzymes"/>
    <property type="match status" value="1"/>
</dbReference>
<comment type="caution">
    <text evidence="4">The sequence shown here is derived from an EMBL/GenBank/DDBJ whole genome shotgun (WGS) entry which is preliminary data.</text>
</comment>
<protein>
    <submittedName>
        <fullName evidence="4">Site-specific integrase</fullName>
    </submittedName>
</protein>
<dbReference type="Proteomes" id="UP000298313">
    <property type="component" value="Unassembled WGS sequence"/>
</dbReference>
<dbReference type="CDD" id="cd01189">
    <property type="entry name" value="INT_ICEBs1_C_like"/>
    <property type="match status" value="1"/>
</dbReference>
<evidence type="ECO:0000313" key="4">
    <source>
        <dbReference type="EMBL" id="TFD71140.1"/>
    </source>
</evidence>
<sequence>MILAFAVRREIIPRNPVKETSRMKKPPHTPKALTTEQIAAIRLAARDWRTGEGTMGPRSDGQVRDIIEVMLGTATRIGEALALRQCDVDMAADPPRVNISGTLVVHNGAGVLRQAHPKTHESNRVIAVPQFAADVIRQRLTLIDPEDAEHLLFFSRKGTPLTPYNVRRTFRGILRNAGLEGMEITPHSFRRTGATLLANELGMQAAADMLGHASTSTTKAHYAEPDRTVKSEPASVLQRLAPP</sequence>
<keyword evidence="1" id="KW-0233">DNA recombination</keyword>
<reference evidence="4 5" key="1">
    <citation type="submission" date="2019-03" db="EMBL/GenBank/DDBJ databases">
        <title>Genomics of glacier-inhabiting Cryobacterium strains.</title>
        <authorList>
            <person name="Liu Q."/>
            <person name="Xin Y.-H."/>
        </authorList>
    </citation>
    <scope>NUCLEOTIDE SEQUENCE [LARGE SCALE GENOMIC DNA]</scope>
    <source>
        <strain evidence="4 5">Hh4</strain>
    </source>
</reference>
<dbReference type="RefSeq" id="WP_134524971.1">
    <property type="nucleotide sequence ID" value="NZ_SOHH01000116.1"/>
</dbReference>
<dbReference type="AlphaFoldDB" id="A0A4R9AWH8"/>
<gene>
    <name evidence="4" type="ORF">E3T48_15770</name>
</gene>
<dbReference type="PANTHER" id="PTHR30349:SF64">
    <property type="entry name" value="PROPHAGE INTEGRASE INTD-RELATED"/>
    <property type="match status" value="1"/>
</dbReference>
<dbReference type="InterPro" id="IPR013762">
    <property type="entry name" value="Integrase-like_cat_sf"/>
</dbReference>
<dbReference type="InterPro" id="IPR002104">
    <property type="entry name" value="Integrase_catalytic"/>
</dbReference>
<dbReference type="InterPro" id="IPR050090">
    <property type="entry name" value="Tyrosine_recombinase_XerCD"/>
</dbReference>
<evidence type="ECO:0000313" key="5">
    <source>
        <dbReference type="Proteomes" id="UP000298313"/>
    </source>
</evidence>
<dbReference type="Pfam" id="PF00589">
    <property type="entry name" value="Phage_integrase"/>
    <property type="match status" value="1"/>
</dbReference>
<dbReference type="GO" id="GO:0015074">
    <property type="term" value="P:DNA integration"/>
    <property type="evidence" value="ECO:0007669"/>
    <property type="project" value="InterPro"/>
</dbReference>
<dbReference type="InterPro" id="IPR011010">
    <property type="entry name" value="DNA_brk_join_enz"/>
</dbReference>
<keyword evidence="5" id="KW-1185">Reference proteome</keyword>
<proteinExistence type="predicted"/>
<dbReference type="PROSITE" id="PS51898">
    <property type="entry name" value="TYR_RECOMBINASE"/>
    <property type="match status" value="1"/>
</dbReference>
<accession>A0A4R9AWH8</accession>
<feature type="compositionally biased region" description="Basic and acidic residues" evidence="2">
    <location>
        <begin position="221"/>
        <end position="230"/>
    </location>
</feature>